<evidence type="ECO:0000313" key="1">
    <source>
        <dbReference type="EMBL" id="KAI0296500.1"/>
    </source>
</evidence>
<proteinExistence type="predicted"/>
<comment type="caution">
    <text evidence="1">The sequence shown here is derived from an EMBL/GenBank/DDBJ whole genome shotgun (WGS) entry which is preliminary data.</text>
</comment>
<dbReference type="Proteomes" id="UP001203297">
    <property type="component" value="Unassembled WGS sequence"/>
</dbReference>
<accession>A0AAD4M072</accession>
<sequence>MSFPAEAPTCLPFGLKTGDPLPRLVAPGIIVGDPSRLGAGDPAYTQIGLTHVLTRPEGSAQLPQDGSVTFLIILPHHTLRHVVEFLVQLRVSEPYGKVLIGEPFVATAYLMSIEKKGLYSTWRLVTGESLTRKLFKSVHEVLGPFAKDMDEEGKRVEREAGEEWHRRFQADIFCNINKYSYNDDDNNNKCNCNNNCKSKSNKNRCARGQGSKELLYY</sequence>
<evidence type="ECO:0000313" key="2">
    <source>
        <dbReference type="Proteomes" id="UP001203297"/>
    </source>
</evidence>
<keyword evidence="2" id="KW-1185">Reference proteome</keyword>
<dbReference type="EMBL" id="WTXG01000048">
    <property type="protein sequence ID" value="KAI0296500.1"/>
    <property type="molecule type" value="Genomic_DNA"/>
</dbReference>
<dbReference type="AlphaFoldDB" id="A0AAD4M072"/>
<name>A0AAD4M072_9AGAM</name>
<protein>
    <submittedName>
        <fullName evidence="1">Uncharacterized protein</fullName>
    </submittedName>
</protein>
<organism evidence="1 2">
    <name type="scientific">Multifurca ochricompacta</name>
    <dbReference type="NCBI Taxonomy" id="376703"/>
    <lineage>
        <taxon>Eukaryota</taxon>
        <taxon>Fungi</taxon>
        <taxon>Dikarya</taxon>
        <taxon>Basidiomycota</taxon>
        <taxon>Agaricomycotina</taxon>
        <taxon>Agaricomycetes</taxon>
        <taxon>Russulales</taxon>
        <taxon>Russulaceae</taxon>
        <taxon>Multifurca</taxon>
    </lineage>
</organism>
<reference evidence="1" key="1">
    <citation type="journal article" date="2022" name="New Phytol.">
        <title>Evolutionary transition to the ectomycorrhizal habit in the genomes of a hyperdiverse lineage of mushroom-forming fungi.</title>
        <authorList>
            <person name="Looney B."/>
            <person name="Miyauchi S."/>
            <person name="Morin E."/>
            <person name="Drula E."/>
            <person name="Courty P.E."/>
            <person name="Kohler A."/>
            <person name="Kuo A."/>
            <person name="LaButti K."/>
            <person name="Pangilinan J."/>
            <person name="Lipzen A."/>
            <person name="Riley R."/>
            <person name="Andreopoulos W."/>
            <person name="He G."/>
            <person name="Johnson J."/>
            <person name="Nolan M."/>
            <person name="Tritt A."/>
            <person name="Barry K.W."/>
            <person name="Grigoriev I.V."/>
            <person name="Nagy L.G."/>
            <person name="Hibbett D."/>
            <person name="Henrissat B."/>
            <person name="Matheny P.B."/>
            <person name="Labbe J."/>
            <person name="Martin F.M."/>
        </authorList>
    </citation>
    <scope>NUCLEOTIDE SEQUENCE</scope>
    <source>
        <strain evidence="1">BPL690</strain>
    </source>
</reference>
<gene>
    <name evidence="1" type="ORF">B0F90DRAFT_1032817</name>
</gene>